<organism evidence="2 3">
    <name type="scientific">Thalassospira marina</name>
    <dbReference type="NCBI Taxonomy" id="2048283"/>
    <lineage>
        <taxon>Bacteria</taxon>
        <taxon>Pseudomonadati</taxon>
        <taxon>Pseudomonadota</taxon>
        <taxon>Alphaproteobacteria</taxon>
        <taxon>Rhodospirillales</taxon>
        <taxon>Thalassospiraceae</taxon>
        <taxon>Thalassospira</taxon>
    </lineage>
</organism>
<evidence type="ECO:0000256" key="1">
    <source>
        <dbReference type="SAM" id="MobiDB-lite"/>
    </source>
</evidence>
<accession>A0A2N3KUD1</accession>
<proteinExistence type="predicted"/>
<evidence type="ECO:0008006" key="4">
    <source>
        <dbReference type="Google" id="ProtNLM"/>
    </source>
</evidence>
<feature type="region of interest" description="Disordered" evidence="1">
    <location>
        <begin position="1"/>
        <end position="33"/>
    </location>
</feature>
<evidence type="ECO:0000313" key="3">
    <source>
        <dbReference type="Proteomes" id="UP000233597"/>
    </source>
</evidence>
<comment type="caution">
    <text evidence="2">The sequence shown here is derived from an EMBL/GenBank/DDBJ whole genome shotgun (WGS) entry which is preliminary data.</text>
</comment>
<name>A0A2N3KUD1_9PROT</name>
<protein>
    <recommendedName>
        <fullName evidence="4">Flagellar M-ring protein FliF</fullName>
    </recommendedName>
</protein>
<dbReference type="RefSeq" id="WP_101266570.1">
    <property type="nucleotide sequence ID" value="NZ_NWTK01000006.1"/>
</dbReference>
<sequence>MHPDDDDKPVMPLAAKPAPPLPRDLPGRAPRLTPVAGQAQPVVPSAALVEGAAPVTLSLEGIEGRIEQNLVKRASALVDSDPDRVVAVLRRWLAE</sequence>
<reference evidence="2 3" key="1">
    <citation type="submission" date="2017-09" db="EMBL/GenBank/DDBJ databases">
        <title>Biodiversity and function of Thalassospira species in the particle-attached aromatic-hydrocarbon-degrading consortia from the surface seawater of the South China Sea.</title>
        <authorList>
            <person name="Dong C."/>
            <person name="Liu R."/>
            <person name="Shao Z."/>
        </authorList>
    </citation>
    <scope>NUCLEOTIDE SEQUENCE [LARGE SCALE GENOMIC DNA]</scope>
    <source>
        <strain evidence="2 3">CSC1P2</strain>
    </source>
</reference>
<dbReference type="EMBL" id="NWTK01000006">
    <property type="protein sequence ID" value="PKR54148.1"/>
    <property type="molecule type" value="Genomic_DNA"/>
</dbReference>
<dbReference type="Proteomes" id="UP000233597">
    <property type="component" value="Unassembled WGS sequence"/>
</dbReference>
<dbReference type="AlphaFoldDB" id="A0A2N3KUD1"/>
<dbReference type="OrthoDB" id="7366282at2"/>
<gene>
    <name evidence="2" type="ORF">COO20_11470</name>
</gene>
<evidence type="ECO:0000313" key="2">
    <source>
        <dbReference type="EMBL" id="PKR54148.1"/>
    </source>
</evidence>